<dbReference type="GO" id="GO:0000156">
    <property type="term" value="F:phosphorelay response regulator activity"/>
    <property type="evidence" value="ECO:0007669"/>
    <property type="project" value="TreeGrafter"/>
</dbReference>
<dbReference type="RefSeq" id="WP_118042459.1">
    <property type="nucleotide sequence ID" value="NZ_BQNJ01000002.1"/>
</dbReference>
<dbReference type="SMART" id="SM00448">
    <property type="entry name" value="REC"/>
    <property type="match status" value="1"/>
</dbReference>
<evidence type="ECO:0000256" key="2">
    <source>
        <dbReference type="ARBA" id="ARBA00023015"/>
    </source>
</evidence>
<evidence type="ECO:0000313" key="6">
    <source>
        <dbReference type="EMBL" id="GKH04306.1"/>
    </source>
</evidence>
<sequence length="271" mass="31180">MKMKTIIVEDEANILSETKRNLERMADIEVLGGFLSPLEALKFAHGHDIDLAILDIEMAGINGMDLAELLKKIYPAVQILFSTGYSQYAMKAYQLQAMAYLMKPYSFSELENAVHRCKALIEGLRFDKKERKIYVRTFGNFNVYVDGEALFFPYGKAKELFAFLVNARGGAVTMEQIVTSLWENRPYDNRAKQLYRKAVSLMRSTFRNAGIENICFYYRSCLAGNTKMYSCDYEEFLDGSIEQRRTYNGNYMAEYSWAEDTNAVLSNMVDY</sequence>
<dbReference type="AlphaFoldDB" id="A0A413LIT5"/>
<keyword evidence="3" id="KW-0238">DNA-binding</keyword>
<organism evidence="6 7">
    <name type="scientific">Hungatella hathewayi</name>
    <dbReference type="NCBI Taxonomy" id="154046"/>
    <lineage>
        <taxon>Bacteria</taxon>
        <taxon>Bacillati</taxon>
        <taxon>Bacillota</taxon>
        <taxon>Clostridia</taxon>
        <taxon>Lachnospirales</taxon>
        <taxon>Lachnospiraceae</taxon>
        <taxon>Hungatella</taxon>
    </lineage>
</organism>
<evidence type="ECO:0000313" key="7">
    <source>
        <dbReference type="Proteomes" id="UP001055091"/>
    </source>
</evidence>
<dbReference type="SUPFAM" id="SSF46894">
    <property type="entry name" value="C-terminal effector domain of the bipartite response regulators"/>
    <property type="match status" value="1"/>
</dbReference>
<evidence type="ECO:0000256" key="5">
    <source>
        <dbReference type="ARBA" id="ARBA00024867"/>
    </source>
</evidence>
<dbReference type="PROSITE" id="PS50110">
    <property type="entry name" value="RESPONSE_REGULATORY"/>
    <property type="match status" value="1"/>
</dbReference>
<dbReference type="SUPFAM" id="SSF52172">
    <property type="entry name" value="CheY-like"/>
    <property type="match status" value="1"/>
</dbReference>
<dbReference type="GO" id="GO:0006355">
    <property type="term" value="P:regulation of DNA-templated transcription"/>
    <property type="evidence" value="ECO:0007669"/>
    <property type="project" value="InterPro"/>
</dbReference>
<dbReference type="InterPro" id="IPR039420">
    <property type="entry name" value="WalR-like"/>
</dbReference>
<dbReference type="InterPro" id="IPR036388">
    <property type="entry name" value="WH-like_DNA-bd_sf"/>
</dbReference>
<evidence type="ECO:0000256" key="1">
    <source>
        <dbReference type="ARBA" id="ARBA00018672"/>
    </source>
</evidence>
<accession>A0A413LIT5</accession>
<dbReference type="Pfam" id="PF00072">
    <property type="entry name" value="Response_reg"/>
    <property type="match status" value="1"/>
</dbReference>
<evidence type="ECO:0000256" key="3">
    <source>
        <dbReference type="ARBA" id="ARBA00023125"/>
    </source>
</evidence>
<evidence type="ECO:0000256" key="4">
    <source>
        <dbReference type="ARBA" id="ARBA00023163"/>
    </source>
</evidence>
<dbReference type="GO" id="GO:0005829">
    <property type="term" value="C:cytosol"/>
    <property type="evidence" value="ECO:0007669"/>
    <property type="project" value="TreeGrafter"/>
</dbReference>
<dbReference type="InterPro" id="IPR016032">
    <property type="entry name" value="Sig_transdc_resp-reg_C-effctor"/>
</dbReference>
<dbReference type="GO" id="GO:0032993">
    <property type="term" value="C:protein-DNA complex"/>
    <property type="evidence" value="ECO:0007669"/>
    <property type="project" value="TreeGrafter"/>
</dbReference>
<keyword evidence="2" id="KW-0805">Transcription regulation</keyword>
<dbReference type="PANTHER" id="PTHR48111">
    <property type="entry name" value="REGULATOR OF RPOS"/>
    <property type="match status" value="1"/>
</dbReference>
<dbReference type="PANTHER" id="PTHR48111:SF17">
    <property type="entry name" value="TRANSCRIPTIONAL REGULATORY PROTEIN YPDB"/>
    <property type="match status" value="1"/>
</dbReference>
<name>A0A413LIT5_9FIRM</name>
<dbReference type="Gene3D" id="3.40.50.2300">
    <property type="match status" value="1"/>
</dbReference>
<dbReference type="InterPro" id="IPR011006">
    <property type="entry name" value="CheY-like_superfamily"/>
</dbReference>
<keyword evidence="4" id="KW-0804">Transcription</keyword>
<dbReference type="GO" id="GO:0000976">
    <property type="term" value="F:transcription cis-regulatory region binding"/>
    <property type="evidence" value="ECO:0007669"/>
    <property type="project" value="TreeGrafter"/>
</dbReference>
<proteinExistence type="predicted"/>
<dbReference type="Gene3D" id="1.10.10.10">
    <property type="entry name" value="Winged helix-like DNA-binding domain superfamily/Winged helix DNA-binding domain"/>
    <property type="match status" value="1"/>
</dbReference>
<dbReference type="EMBL" id="BQNJ01000002">
    <property type="protein sequence ID" value="GKH04306.1"/>
    <property type="molecule type" value="Genomic_DNA"/>
</dbReference>
<dbReference type="Proteomes" id="UP001055091">
    <property type="component" value="Unassembled WGS sequence"/>
</dbReference>
<reference evidence="6" key="1">
    <citation type="submission" date="2022-01" db="EMBL/GenBank/DDBJ databases">
        <title>Novel bile acid biosynthetic pathways are enriched in the microbiome of centenarians.</title>
        <authorList>
            <person name="Sato Y."/>
            <person name="Atarashi K."/>
            <person name="Plichta R.D."/>
            <person name="Arai Y."/>
            <person name="Sasajima S."/>
            <person name="Kearney M.S."/>
            <person name="Suda W."/>
            <person name="Takeshita K."/>
            <person name="Sasaki T."/>
            <person name="Okamoto S."/>
            <person name="Skelly N.A."/>
            <person name="Okamura Y."/>
            <person name="Vlamakis H."/>
            <person name="Li Y."/>
            <person name="Tanoue T."/>
            <person name="Takei H."/>
            <person name="Nittono H."/>
            <person name="Narushima S."/>
            <person name="Irie J."/>
            <person name="Itoh H."/>
            <person name="Moriya K."/>
            <person name="Sugiura Y."/>
            <person name="Suematsu M."/>
            <person name="Moritoki N."/>
            <person name="Shibata S."/>
            <person name="Littman R.D."/>
            <person name="Fischbach A.M."/>
            <person name="Uwamino Y."/>
            <person name="Inoue T."/>
            <person name="Honda A."/>
            <person name="Hattori M."/>
            <person name="Murai T."/>
            <person name="Xavier J.R."/>
            <person name="Hirose N."/>
            <person name="Honda K."/>
        </authorList>
    </citation>
    <scope>NUCLEOTIDE SEQUENCE</scope>
    <source>
        <strain evidence="6">CE91-St55</strain>
    </source>
</reference>
<gene>
    <name evidence="6" type="ORF">CE91St55_62870</name>
</gene>
<comment type="function">
    <text evidence="5">May play the central regulatory role in sporulation. It may be an element of the effector pathway responsible for the activation of sporulation genes in response to nutritional stress. Spo0A may act in concert with spo0H (a sigma factor) to control the expression of some genes that are critical to the sporulation process.</text>
</comment>
<protein>
    <recommendedName>
        <fullName evidence="1">Stage 0 sporulation protein A homolog</fullName>
    </recommendedName>
</protein>
<dbReference type="InterPro" id="IPR001789">
    <property type="entry name" value="Sig_transdc_resp-reg_receiver"/>
</dbReference>
<comment type="caution">
    <text evidence="6">The sequence shown here is derived from an EMBL/GenBank/DDBJ whole genome shotgun (WGS) entry which is preliminary data.</text>
</comment>
<dbReference type="CDD" id="cd17536">
    <property type="entry name" value="REC_YesN-like"/>
    <property type="match status" value="1"/>
</dbReference>